<name>A0A5B7GNI9_PORTR</name>
<proteinExistence type="predicted"/>
<dbReference type="EMBL" id="VSRR010016220">
    <property type="protein sequence ID" value="MPC59065.1"/>
    <property type="molecule type" value="Genomic_DNA"/>
</dbReference>
<comment type="caution">
    <text evidence="1">The sequence shown here is derived from an EMBL/GenBank/DDBJ whole genome shotgun (WGS) entry which is preliminary data.</text>
</comment>
<evidence type="ECO:0000313" key="2">
    <source>
        <dbReference type="Proteomes" id="UP000324222"/>
    </source>
</evidence>
<accession>A0A5B7GNI9</accession>
<gene>
    <name evidence="1" type="ORF">E2C01_053080</name>
</gene>
<organism evidence="1 2">
    <name type="scientific">Portunus trituberculatus</name>
    <name type="common">Swimming crab</name>
    <name type="synonym">Neptunus trituberculatus</name>
    <dbReference type="NCBI Taxonomy" id="210409"/>
    <lineage>
        <taxon>Eukaryota</taxon>
        <taxon>Metazoa</taxon>
        <taxon>Ecdysozoa</taxon>
        <taxon>Arthropoda</taxon>
        <taxon>Crustacea</taxon>
        <taxon>Multicrustacea</taxon>
        <taxon>Malacostraca</taxon>
        <taxon>Eumalacostraca</taxon>
        <taxon>Eucarida</taxon>
        <taxon>Decapoda</taxon>
        <taxon>Pleocyemata</taxon>
        <taxon>Brachyura</taxon>
        <taxon>Eubrachyura</taxon>
        <taxon>Portunoidea</taxon>
        <taxon>Portunidae</taxon>
        <taxon>Portuninae</taxon>
        <taxon>Portunus</taxon>
    </lineage>
</organism>
<evidence type="ECO:0000313" key="1">
    <source>
        <dbReference type="EMBL" id="MPC59065.1"/>
    </source>
</evidence>
<protein>
    <submittedName>
        <fullName evidence="1">Uncharacterized protein</fullName>
    </submittedName>
</protein>
<reference evidence="1 2" key="1">
    <citation type="submission" date="2019-05" db="EMBL/GenBank/DDBJ databases">
        <title>Another draft genome of Portunus trituberculatus and its Hox gene families provides insights of decapod evolution.</title>
        <authorList>
            <person name="Jeong J.-H."/>
            <person name="Song I."/>
            <person name="Kim S."/>
            <person name="Choi T."/>
            <person name="Kim D."/>
            <person name="Ryu S."/>
            <person name="Kim W."/>
        </authorList>
    </citation>
    <scope>NUCLEOTIDE SEQUENCE [LARGE SCALE GENOMIC DNA]</scope>
    <source>
        <tissue evidence="1">Muscle</tissue>
    </source>
</reference>
<keyword evidence="2" id="KW-1185">Reference proteome</keyword>
<dbReference type="Proteomes" id="UP000324222">
    <property type="component" value="Unassembled WGS sequence"/>
</dbReference>
<sequence length="29" mass="3211">MHTHPPAQCKKGAYCPFPSSHSPFHTSTQ</sequence>
<dbReference type="AlphaFoldDB" id="A0A5B7GNI9"/>